<protein>
    <submittedName>
        <fullName evidence="1">Uncharacterized protein</fullName>
    </submittedName>
</protein>
<proteinExistence type="evidence at transcript level"/>
<evidence type="ECO:0000313" key="1">
    <source>
        <dbReference type="EMBL" id="BAD95272.1"/>
    </source>
</evidence>
<sequence>MCIMYDLEGLSVMYDLVRDFGGLPEVKPNQNWFSVTLDFSHSKMNMSINE</sequence>
<reference evidence="1" key="1">
    <citation type="submission" date="2005-03" db="EMBL/GenBank/DDBJ databases">
        <title>Large-scale analysis of RIKEN Arabidopsis full-length (RAFL) cDNAs.</title>
        <authorList>
            <person name="Totoki Y."/>
            <person name="Seki M."/>
            <person name="Ishida J."/>
            <person name="Nakajima M."/>
            <person name="Enju A."/>
            <person name="Kamiya A."/>
            <person name="Narusaka M."/>
            <person name="Shin-i T."/>
            <person name="Nakagawa M."/>
            <person name="Sakamoto N."/>
            <person name="Oishi K."/>
            <person name="Kohara Y."/>
            <person name="Kobayashi M."/>
            <person name="Toyoda A."/>
            <person name="Sakaki Y."/>
            <person name="Sakurai T."/>
            <person name="Iida K."/>
            <person name="Akiyama K."/>
            <person name="Satou M."/>
            <person name="Toyoda T."/>
            <person name="Konagaya A."/>
            <person name="Carninci P."/>
            <person name="Kawai J."/>
            <person name="Hayashizaki Y."/>
            <person name="Shinozaki K."/>
        </authorList>
    </citation>
    <scope>NUCLEOTIDE SEQUENCE</scope>
</reference>
<dbReference type="EMBL" id="AK221186">
    <property type="protein sequence ID" value="BAD95272.1"/>
    <property type="molecule type" value="mRNA"/>
</dbReference>
<organism evidence="1">
    <name type="scientific">Arabidopsis thaliana</name>
    <name type="common">Mouse-ear cress</name>
    <dbReference type="NCBI Taxonomy" id="3702"/>
    <lineage>
        <taxon>Eukaryota</taxon>
        <taxon>Viridiplantae</taxon>
        <taxon>Streptophyta</taxon>
        <taxon>Embryophyta</taxon>
        <taxon>Tracheophyta</taxon>
        <taxon>Spermatophyta</taxon>
        <taxon>Magnoliopsida</taxon>
        <taxon>eudicotyledons</taxon>
        <taxon>Gunneridae</taxon>
        <taxon>Pentapetalae</taxon>
        <taxon>rosids</taxon>
        <taxon>malvids</taxon>
        <taxon>Brassicales</taxon>
        <taxon>Brassicaceae</taxon>
        <taxon>Camelineae</taxon>
        <taxon>Arabidopsis</taxon>
    </lineage>
</organism>
<accession>Q56YY4</accession>
<dbReference type="AlphaFoldDB" id="Q56YY4"/>
<name>Q56YY4_ARATH</name>